<feature type="zinc finger region" description="C3H1-type" evidence="9">
    <location>
        <begin position="208"/>
        <end position="235"/>
    </location>
</feature>
<feature type="domain" description="C3H1-type" evidence="13">
    <location>
        <begin position="208"/>
        <end position="235"/>
    </location>
</feature>
<dbReference type="SUPFAM" id="SSF57850">
    <property type="entry name" value="RING/U-box"/>
    <property type="match status" value="2"/>
</dbReference>
<feature type="domain" description="C2H2-type" evidence="14">
    <location>
        <begin position="1138"/>
        <end position="1163"/>
    </location>
</feature>
<dbReference type="GO" id="GO:0043161">
    <property type="term" value="P:proteasome-mediated ubiquitin-dependent protein catabolic process"/>
    <property type="evidence" value="ECO:0007669"/>
    <property type="project" value="TreeGrafter"/>
</dbReference>
<feature type="domain" description="C3H1-type" evidence="13">
    <location>
        <begin position="386"/>
        <end position="414"/>
    </location>
</feature>
<feature type="region of interest" description="Disordered" evidence="10">
    <location>
        <begin position="142"/>
        <end position="171"/>
    </location>
</feature>
<dbReference type="Pfam" id="PF22191">
    <property type="entry name" value="IBR_1"/>
    <property type="match status" value="1"/>
</dbReference>
<organism evidence="16 17">
    <name type="scientific">Mycena citricolor</name>
    <dbReference type="NCBI Taxonomy" id="2018698"/>
    <lineage>
        <taxon>Eukaryota</taxon>
        <taxon>Fungi</taxon>
        <taxon>Dikarya</taxon>
        <taxon>Basidiomycota</taxon>
        <taxon>Agaricomycotina</taxon>
        <taxon>Agaricomycetes</taxon>
        <taxon>Agaricomycetidae</taxon>
        <taxon>Agaricales</taxon>
        <taxon>Marasmiineae</taxon>
        <taxon>Mycenaceae</taxon>
        <taxon>Mycena</taxon>
    </lineage>
</organism>
<keyword evidence="3 9" id="KW-0479">Metal-binding</keyword>
<keyword evidence="5 9" id="KW-0863">Zinc-finger</keyword>
<evidence type="ECO:0000256" key="4">
    <source>
        <dbReference type="ARBA" id="ARBA00022737"/>
    </source>
</evidence>
<dbReference type="Gene3D" id="4.10.1000.10">
    <property type="entry name" value="Zinc finger, CCCH-type"/>
    <property type="match status" value="2"/>
</dbReference>
<accession>A0AAD2HBS0</accession>
<feature type="domain" description="RING-type" evidence="15">
    <location>
        <begin position="957"/>
        <end position="1166"/>
    </location>
</feature>
<keyword evidence="17" id="KW-1185">Reference proteome</keyword>
<dbReference type="Proteomes" id="UP001295794">
    <property type="component" value="Unassembled WGS sequence"/>
</dbReference>
<dbReference type="InterPro" id="IPR002867">
    <property type="entry name" value="IBR_dom"/>
</dbReference>
<dbReference type="GO" id="GO:0043130">
    <property type="term" value="F:ubiquitin binding"/>
    <property type="evidence" value="ECO:0007669"/>
    <property type="project" value="TreeGrafter"/>
</dbReference>
<dbReference type="Gene3D" id="3.30.40.10">
    <property type="entry name" value="Zinc/RING finger domain, C3HC4 (zinc finger)"/>
    <property type="match status" value="1"/>
</dbReference>
<dbReference type="GO" id="GO:0008270">
    <property type="term" value="F:zinc ion binding"/>
    <property type="evidence" value="ECO:0007669"/>
    <property type="project" value="UniProtKB-KW"/>
</dbReference>
<dbReference type="GO" id="GO:0003723">
    <property type="term" value="F:RNA binding"/>
    <property type="evidence" value="ECO:0007669"/>
    <property type="project" value="UniProtKB-UniRule"/>
</dbReference>
<dbReference type="Pfam" id="PF01485">
    <property type="entry name" value="IBR"/>
    <property type="match status" value="1"/>
</dbReference>
<dbReference type="InterPro" id="IPR051628">
    <property type="entry name" value="LUBAC_E3_Ligases"/>
</dbReference>
<dbReference type="CDD" id="cd00590">
    <property type="entry name" value="RRM_SF"/>
    <property type="match status" value="1"/>
</dbReference>
<evidence type="ECO:0000259" key="13">
    <source>
        <dbReference type="PROSITE" id="PS50103"/>
    </source>
</evidence>
<evidence type="ECO:0000256" key="5">
    <source>
        <dbReference type="ARBA" id="ARBA00022771"/>
    </source>
</evidence>
<dbReference type="EMBL" id="CAVNYO010000191">
    <property type="protein sequence ID" value="CAK5272991.1"/>
    <property type="molecule type" value="Genomic_DNA"/>
</dbReference>
<protein>
    <submittedName>
        <fullName evidence="16">Uncharacterized protein</fullName>
    </submittedName>
</protein>
<dbReference type="SMART" id="SM00356">
    <property type="entry name" value="ZnF_C3H1"/>
    <property type="match status" value="3"/>
</dbReference>
<feature type="region of interest" description="Disordered" evidence="10">
    <location>
        <begin position="94"/>
        <end position="118"/>
    </location>
</feature>
<evidence type="ECO:0000256" key="6">
    <source>
        <dbReference type="ARBA" id="ARBA00022786"/>
    </source>
</evidence>
<evidence type="ECO:0000256" key="1">
    <source>
        <dbReference type="ARBA" id="ARBA00004906"/>
    </source>
</evidence>
<sequence length="1166" mass="128368">VGDIWDRLMIRSMTATRTRAVIGRHFAPRWSANDTSPPLCDKPDSSNSVISCGFQSESSQMQASVYMAVTTIPPRFRSDSSVPTDPYRLLKSMGPSRSNPLPTQGGIAPLNTQSPPSRRPLFTMVANPSMKMQPPFMNPECDHLPNINMQSPSRHPASKPPDRLLESKPILLPPKPNMDVVALDDQGKGESRSRLLGLTTKFLPTRAPLGAPICLNFLRKYCPFRSRCLRVHVLFLREGTGETEEVCVNGLSGRCRGAGENAGNQGCTRRHLKLEEIISSRAGSNEAGERLEPMHTVDIQQPAPPCPEEDLPSTSKPVVRFPAPAQSNWSHESQSTPAAVFDHNNSFHDQDTDLWGQKGQEPAGSDSEGESHSNDTKAVTSSRETSMSSSICRNWSRTGGCVFGPQCNFAHVTPTQSLPIRRPLPAAKEVCRKWLRNVCNRGSNCPYIHEDVKYDDPEPPPALPPEPPITVILHDHTKVKIGPGFEVSDVASSEETAWLILGNVPNGILLEDREIQRLVQGFGEVLDVVPLSSKDKKEGSAKVRFASHSAAQQATRALDGKVLSGKTRLSAQIAVNSRTGMATMQDRTIRLVWEIPHKTAYCGYSDYMRVERALASARAKPFGDNYVYAANHIGLPSLGAFTLKITNIPPDATEKMMARFGNPDEVVWARANYSALQPAVEGIKHLLQTTSAGFLELDVQTAPFSHGAVKAWAVYESRAAARIAAGLLHNRKPRCIGRSRLSVKHVQTLIYSLATVQYDRDARLIDALRDEAHRAGMGSSAVVTRRNVSTALVRLSAQSTQDLGMLKAEFERILRGDILRVDGVSVWNAYFSRPDGMQFTRMISARTGSRIVSDPIRRCIKLFGTMYQRALARKHLLQKLHEVQAQRVDLIRAENRVISAFITSQLSGLARRFGPENVVVDIRDGKILFRGGEEIYRAGVEAVHAAQQSVLGHEVANTTSCPVCFNAVVSPITLSRCGHAYCSICFSQYILASIENRRFPLTCLGGDAKCTELIPLSAVRSVLDQKDFNSVVEVALSSFVHSHAKELHYCPSPDCQQIYRTGPKGTVVHCPSCLLRICSFCHTEAHDGIVCQDSWQDTDKLFASWIKGHDVKKCAGCGIPIEREEGCHHVTCTQCHTHMCWVCSKTFPEGDGIYAHMRAEHGGIGL</sequence>
<dbReference type="CDD" id="cd20335">
    <property type="entry name" value="BRcat_RBR"/>
    <property type="match status" value="1"/>
</dbReference>
<feature type="region of interest" description="Disordered" evidence="10">
    <location>
        <begin position="298"/>
        <end position="389"/>
    </location>
</feature>
<evidence type="ECO:0000313" key="17">
    <source>
        <dbReference type="Proteomes" id="UP001295794"/>
    </source>
</evidence>
<evidence type="ECO:0000256" key="8">
    <source>
        <dbReference type="PROSITE-ProRule" id="PRU00176"/>
    </source>
</evidence>
<evidence type="ECO:0000256" key="7">
    <source>
        <dbReference type="ARBA" id="ARBA00022833"/>
    </source>
</evidence>
<evidence type="ECO:0000256" key="3">
    <source>
        <dbReference type="ARBA" id="ARBA00022723"/>
    </source>
</evidence>
<dbReference type="CDD" id="cd22585">
    <property type="entry name" value="Rcat_RBR_DEAH12-like"/>
    <property type="match status" value="1"/>
</dbReference>
<dbReference type="SUPFAM" id="SSF54928">
    <property type="entry name" value="RNA-binding domain, RBD"/>
    <property type="match status" value="1"/>
</dbReference>
<dbReference type="InterPro" id="IPR035979">
    <property type="entry name" value="RBD_domain_sf"/>
</dbReference>
<dbReference type="PROSITE" id="PS50103">
    <property type="entry name" value="ZF_C3H1"/>
    <property type="match status" value="3"/>
</dbReference>
<dbReference type="PANTHER" id="PTHR22770:SF13">
    <property type="entry name" value="RING-TYPE DOMAIN-CONTAINING PROTEIN"/>
    <property type="match status" value="1"/>
</dbReference>
<comment type="pathway">
    <text evidence="1">Protein modification; protein ubiquitination.</text>
</comment>
<dbReference type="PROSITE" id="PS00028">
    <property type="entry name" value="ZINC_FINGER_C2H2_1"/>
    <property type="match status" value="1"/>
</dbReference>
<evidence type="ECO:0000256" key="9">
    <source>
        <dbReference type="PROSITE-ProRule" id="PRU00723"/>
    </source>
</evidence>
<feature type="non-terminal residue" evidence="16">
    <location>
        <position position="1"/>
    </location>
</feature>
<keyword evidence="6" id="KW-0833">Ubl conjugation pathway</keyword>
<reference evidence="16" key="1">
    <citation type="submission" date="2023-11" db="EMBL/GenBank/DDBJ databases">
        <authorList>
            <person name="De Vega J J."/>
            <person name="De Vega J J."/>
        </authorList>
    </citation>
    <scope>NUCLEOTIDE SEQUENCE</scope>
</reference>
<dbReference type="GO" id="GO:0000151">
    <property type="term" value="C:ubiquitin ligase complex"/>
    <property type="evidence" value="ECO:0007669"/>
    <property type="project" value="TreeGrafter"/>
</dbReference>
<dbReference type="Pfam" id="PF00642">
    <property type="entry name" value="zf-CCCH"/>
    <property type="match status" value="2"/>
</dbReference>
<evidence type="ECO:0000259" key="14">
    <source>
        <dbReference type="PROSITE" id="PS50157"/>
    </source>
</evidence>
<dbReference type="Gene3D" id="3.30.70.330">
    <property type="match status" value="1"/>
</dbReference>
<feature type="zinc finger region" description="C3H1-type" evidence="9">
    <location>
        <begin position="425"/>
        <end position="452"/>
    </location>
</feature>
<dbReference type="PANTHER" id="PTHR22770">
    <property type="entry name" value="UBIQUITIN CONJUGATING ENZYME 7 INTERACTING PROTEIN-RELATED"/>
    <property type="match status" value="1"/>
</dbReference>
<dbReference type="InterPro" id="IPR036855">
    <property type="entry name" value="Znf_CCCH_sf"/>
</dbReference>
<dbReference type="PROSITE" id="PS51873">
    <property type="entry name" value="TRIAD"/>
    <property type="match status" value="1"/>
</dbReference>
<feature type="domain" description="RING-type" evidence="11">
    <location>
        <begin position="961"/>
        <end position="1003"/>
    </location>
</feature>
<evidence type="ECO:0000259" key="11">
    <source>
        <dbReference type="PROSITE" id="PS50089"/>
    </source>
</evidence>
<keyword evidence="4" id="KW-0677">Repeat</keyword>
<dbReference type="InterPro" id="IPR000571">
    <property type="entry name" value="Znf_CCCH"/>
</dbReference>
<dbReference type="SMART" id="SM00647">
    <property type="entry name" value="IBR"/>
    <property type="match status" value="2"/>
</dbReference>
<dbReference type="InterPro" id="IPR013083">
    <property type="entry name" value="Znf_RING/FYVE/PHD"/>
</dbReference>
<dbReference type="GO" id="GO:0004842">
    <property type="term" value="F:ubiquitin-protein transferase activity"/>
    <property type="evidence" value="ECO:0007669"/>
    <property type="project" value="TreeGrafter"/>
</dbReference>
<proteinExistence type="predicted"/>
<dbReference type="InterPro" id="IPR000504">
    <property type="entry name" value="RRM_dom"/>
</dbReference>
<dbReference type="InterPro" id="IPR018957">
    <property type="entry name" value="Znf_C3HC4_RING-type"/>
</dbReference>
<dbReference type="PROSITE" id="PS50102">
    <property type="entry name" value="RRM"/>
    <property type="match status" value="1"/>
</dbReference>
<dbReference type="PROSITE" id="PS50157">
    <property type="entry name" value="ZINC_FINGER_C2H2_2"/>
    <property type="match status" value="1"/>
</dbReference>
<keyword evidence="8" id="KW-0694">RNA-binding</keyword>
<dbReference type="AlphaFoldDB" id="A0AAD2HBS0"/>
<evidence type="ECO:0000259" key="12">
    <source>
        <dbReference type="PROSITE" id="PS50102"/>
    </source>
</evidence>
<name>A0AAD2HBS0_9AGAR</name>
<feature type="zinc finger region" description="C3H1-type" evidence="9">
    <location>
        <begin position="386"/>
        <end position="414"/>
    </location>
</feature>
<comment type="caution">
    <text evidence="16">The sequence shown here is derived from an EMBL/GenBank/DDBJ whole genome shotgun (WGS) entry which is preliminary data.</text>
</comment>
<dbReference type="GO" id="GO:0097039">
    <property type="term" value="P:protein linear polyubiquitination"/>
    <property type="evidence" value="ECO:0007669"/>
    <property type="project" value="TreeGrafter"/>
</dbReference>
<dbReference type="InterPro" id="IPR044066">
    <property type="entry name" value="TRIAD_supradom"/>
</dbReference>
<gene>
    <name evidence="16" type="ORF">MYCIT1_LOCUS19051</name>
</gene>
<feature type="compositionally biased region" description="Polar residues" evidence="10">
    <location>
        <begin position="325"/>
        <end position="337"/>
    </location>
</feature>
<feature type="domain" description="C3H1-type" evidence="13">
    <location>
        <begin position="425"/>
        <end position="452"/>
    </location>
</feature>
<evidence type="ECO:0000256" key="10">
    <source>
        <dbReference type="SAM" id="MobiDB-lite"/>
    </source>
</evidence>
<keyword evidence="7 9" id="KW-0862">Zinc</keyword>
<feature type="domain" description="RRM" evidence="12">
    <location>
        <begin position="497"/>
        <end position="576"/>
    </location>
</feature>
<evidence type="ECO:0000313" key="16">
    <source>
        <dbReference type="EMBL" id="CAK5272991.1"/>
    </source>
</evidence>
<keyword evidence="2" id="KW-0808">Transferase</keyword>
<dbReference type="PROSITE" id="PS50089">
    <property type="entry name" value="ZF_RING_2"/>
    <property type="match status" value="1"/>
</dbReference>
<dbReference type="SUPFAM" id="SSF90229">
    <property type="entry name" value="CCCH zinc finger"/>
    <property type="match status" value="2"/>
</dbReference>
<evidence type="ECO:0000256" key="2">
    <source>
        <dbReference type="ARBA" id="ARBA00022679"/>
    </source>
</evidence>
<dbReference type="InterPro" id="IPR012677">
    <property type="entry name" value="Nucleotide-bd_a/b_plait_sf"/>
</dbReference>
<dbReference type="Gene3D" id="1.20.120.1750">
    <property type="match status" value="1"/>
</dbReference>
<dbReference type="InterPro" id="IPR001841">
    <property type="entry name" value="Znf_RING"/>
</dbReference>
<evidence type="ECO:0000259" key="15">
    <source>
        <dbReference type="PROSITE" id="PS51873"/>
    </source>
</evidence>
<dbReference type="Pfam" id="PF00076">
    <property type="entry name" value="RRM_1"/>
    <property type="match status" value="1"/>
</dbReference>
<dbReference type="InterPro" id="IPR013087">
    <property type="entry name" value="Znf_C2H2_type"/>
</dbReference>
<dbReference type="Pfam" id="PF00097">
    <property type="entry name" value="zf-C3HC4"/>
    <property type="match status" value="1"/>
</dbReference>